<dbReference type="GO" id="GO:0000439">
    <property type="term" value="C:transcription factor TFIIH core complex"/>
    <property type="evidence" value="ECO:0007669"/>
    <property type="project" value="UniProtKB-UniRule"/>
</dbReference>
<dbReference type="GO" id="GO:0008270">
    <property type="term" value="F:zinc ion binding"/>
    <property type="evidence" value="ECO:0007669"/>
    <property type="project" value="UniProtKB-KW"/>
</dbReference>
<reference evidence="12" key="1">
    <citation type="submission" date="2022-01" db="UniProtKB">
        <authorList>
            <consortium name="EnsemblMetazoa"/>
        </authorList>
    </citation>
    <scope>IDENTIFICATION</scope>
</reference>
<keyword evidence="9 11" id="KW-0234">DNA repair</keyword>
<evidence type="ECO:0000256" key="7">
    <source>
        <dbReference type="ARBA" id="ARBA00023015"/>
    </source>
</evidence>
<name>A0A8I6RXN7_CIMLE</name>
<evidence type="ECO:0000256" key="11">
    <source>
        <dbReference type="RuleBase" id="RU368090"/>
    </source>
</evidence>
<dbReference type="OMA" id="QGCDITS"/>
<evidence type="ECO:0000256" key="4">
    <source>
        <dbReference type="ARBA" id="ARBA00022763"/>
    </source>
</evidence>
<evidence type="ECO:0000256" key="5">
    <source>
        <dbReference type="ARBA" id="ARBA00022771"/>
    </source>
</evidence>
<evidence type="ECO:0000256" key="3">
    <source>
        <dbReference type="ARBA" id="ARBA00022723"/>
    </source>
</evidence>
<accession>A0A8I6RXN7</accession>
<dbReference type="GeneID" id="106668736"/>
<keyword evidence="5 11" id="KW-0863">Zinc-finger</keyword>
<dbReference type="InterPro" id="IPR004600">
    <property type="entry name" value="TFIIH_Tfb4/GTF2H3"/>
</dbReference>
<evidence type="ECO:0000313" key="12">
    <source>
        <dbReference type="EnsemblMetazoa" id="XP_014253232.1"/>
    </source>
</evidence>
<comment type="subcellular location">
    <subcellularLocation>
        <location evidence="1 11">Nucleus</location>
    </subcellularLocation>
</comment>
<dbReference type="Pfam" id="PF03850">
    <property type="entry name" value="Tfb4"/>
    <property type="match status" value="1"/>
</dbReference>
<evidence type="ECO:0000256" key="1">
    <source>
        <dbReference type="ARBA" id="ARBA00004123"/>
    </source>
</evidence>
<dbReference type="Proteomes" id="UP000494040">
    <property type="component" value="Unassembled WGS sequence"/>
</dbReference>
<dbReference type="GO" id="GO:0006289">
    <property type="term" value="P:nucleotide-excision repair"/>
    <property type="evidence" value="ECO:0007669"/>
    <property type="project" value="UniProtKB-UniRule"/>
</dbReference>
<proteinExistence type="inferred from homology"/>
<comment type="similarity">
    <text evidence="2 11">Belongs to the TFB4 family.</text>
</comment>
<keyword evidence="6 11" id="KW-0862">Zinc</keyword>
<organism evidence="12 13">
    <name type="scientific">Cimex lectularius</name>
    <name type="common">Bed bug</name>
    <name type="synonym">Acanthia lectularia</name>
    <dbReference type="NCBI Taxonomy" id="79782"/>
    <lineage>
        <taxon>Eukaryota</taxon>
        <taxon>Metazoa</taxon>
        <taxon>Ecdysozoa</taxon>
        <taxon>Arthropoda</taxon>
        <taxon>Hexapoda</taxon>
        <taxon>Insecta</taxon>
        <taxon>Pterygota</taxon>
        <taxon>Neoptera</taxon>
        <taxon>Paraneoptera</taxon>
        <taxon>Hemiptera</taxon>
        <taxon>Heteroptera</taxon>
        <taxon>Panheteroptera</taxon>
        <taxon>Cimicomorpha</taxon>
        <taxon>Cimicidae</taxon>
        <taxon>Cimex</taxon>
    </lineage>
</organism>
<dbReference type="KEGG" id="clec:106668736"/>
<keyword evidence="3 11" id="KW-0479">Metal-binding</keyword>
<dbReference type="CTD" id="33294"/>
<evidence type="ECO:0000256" key="2">
    <source>
        <dbReference type="ARBA" id="ARBA00005273"/>
    </source>
</evidence>
<keyword evidence="8 11" id="KW-0804">Transcription</keyword>
<evidence type="ECO:0000256" key="9">
    <source>
        <dbReference type="ARBA" id="ARBA00023204"/>
    </source>
</evidence>
<keyword evidence="10 11" id="KW-0539">Nucleus</keyword>
<dbReference type="PANTHER" id="PTHR12831:SF0">
    <property type="entry name" value="GENERAL TRANSCRIPTION FACTOR IIH SUBUNIT 3"/>
    <property type="match status" value="1"/>
</dbReference>
<comment type="function">
    <text evidence="11">Component of the general transcription and DNA repair factor IIH (TFIIH) core complex, which is involved in general and transcription-coupled nucleotide excision repair (NER) of damaged DNA and, when complexed to CAK, in RNA transcription by RNA polymerase II. In NER, TFIIH acts by opening DNA around the lesion to allow the excision of the damaged oligonucleotide and its replacement by a new DNA fragment. In transcription, TFIIH has an essential role in transcription initiation. When the pre-initiation complex (PIC) has been established, TFIIH is required for promoter opening and promoter escape. Phosphorylation of the C-terminal tail (CTD) of the largest subunit of RNA polymerase II by the kinase module CAK controls the initiation of transcription.</text>
</comment>
<sequence>MERLKEEKSLLIMILDFNPVQRVISATPRGFHQLLEAIVAFANCHLMFRQSNQLAIIACHAQMSEYIYSDKDSKVEPTGQNDGQYEMFAHVERRIRLKVKEIIARLEPSLGDSLLAGACSMALCYAQRKVRELPIGDKLNSRILVITGSGESTSQYMNYMNVFFTAQKENVILDVLSIEHDLAILQQGCDITGGIYLKIPQPQGLLQYLLWVFLPEPPIRKKLVLPPPVHVDYRAACFCHRMLVDVGFVCSVCLSVFCKFSPICLMCHTLFKNPTHLPTKQKKKKKTM</sequence>
<dbReference type="RefSeq" id="XP_014253232.1">
    <property type="nucleotide sequence ID" value="XM_014397746.2"/>
</dbReference>
<dbReference type="GO" id="GO:0006355">
    <property type="term" value="P:regulation of DNA-templated transcription"/>
    <property type="evidence" value="ECO:0007669"/>
    <property type="project" value="InterPro"/>
</dbReference>
<comment type="subunit">
    <text evidence="11">Part of a TFIID-containing RNA polymerase II pre-initiation complex that is composed of TBP and at least GTF2A1, GTF2A2, GTF2E1, GTF2E2, GTF2F1, GTF2H2, GTF2H3, GTF2H4, GTF2H5, GTF2B, TCEA1, ERCC2, ERCC3, TAF1, TAF2, TAF3, TAF4, TAF5, TAF6, TAF7, TAF8, TAF9, TAF10, TAF11, TAF12 and TAF13. Component of the 7-subunit TFIIH core complex composed of XPB/ERCC3, XPD/ERCC2, GTF2H1, GTF2H2, GTF2H3, GTF2H4 and GTF2H5, which is active in NER. The core complex associates with the 3-subunit CDK-activating kinase (CAK) module composed of CCNH/cyclin H, CDK7 and MNAT1 to form the 10-subunit holoenzyme (holo-TFIIH) active in transcription. Interacts with RARA; the interaction requires prior phosphorylation of RARA on 'Ser-369' which then enhances interaction of RARA with CDK7.</text>
</comment>
<keyword evidence="13" id="KW-1185">Reference proteome</keyword>
<dbReference type="InterPro" id="IPR036465">
    <property type="entry name" value="vWFA_dom_sf"/>
</dbReference>
<dbReference type="EnsemblMetazoa" id="XM_014397746.2">
    <property type="protein sequence ID" value="XP_014253232.1"/>
    <property type="gene ID" value="LOC106668736"/>
</dbReference>
<protein>
    <recommendedName>
        <fullName evidence="11">General transcription factor IIH subunit 3</fullName>
    </recommendedName>
    <alternativeName>
        <fullName evidence="11">General transcription factor IIH polypeptide 3</fullName>
    </alternativeName>
</protein>
<dbReference type="Gene3D" id="3.40.50.410">
    <property type="entry name" value="von Willebrand factor, type A domain"/>
    <property type="match status" value="1"/>
</dbReference>
<evidence type="ECO:0000256" key="10">
    <source>
        <dbReference type="ARBA" id="ARBA00023242"/>
    </source>
</evidence>
<evidence type="ECO:0000256" key="8">
    <source>
        <dbReference type="ARBA" id="ARBA00023163"/>
    </source>
</evidence>
<evidence type="ECO:0000256" key="6">
    <source>
        <dbReference type="ARBA" id="ARBA00022833"/>
    </source>
</evidence>
<evidence type="ECO:0000313" key="13">
    <source>
        <dbReference type="Proteomes" id="UP000494040"/>
    </source>
</evidence>
<dbReference type="GO" id="GO:0005675">
    <property type="term" value="C:transcription factor TFIIH holo complex"/>
    <property type="evidence" value="ECO:0007669"/>
    <property type="project" value="UniProtKB-UniRule"/>
</dbReference>
<dbReference type="OrthoDB" id="17307at2759"/>
<keyword evidence="7 11" id="KW-0805">Transcription regulation</keyword>
<dbReference type="AlphaFoldDB" id="A0A8I6RXN7"/>
<dbReference type="PANTHER" id="PTHR12831">
    <property type="entry name" value="TRANSCRIPTION INITIATION FACTOR IIH TFIIH , POLYPEPTIDE 3-RELATED"/>
    <property type="match status" value="1"/>
</dbReference>
<keyword evidence="4 11" id="KW-0227">DNA damage</keyword>